<protein>
    <submittedName>
        <fullName evidence="1">Uncharacterized protein</fullName>
    </submittedName>
</protein>
<proteinExistence type="predicted"/>
<evidence type="ECO:0000313" key="1">
    <source>
        <dbReference type="EMBL" id="KKL09654.1"/>
    </source>
</evidence>
<organism evidence="1">
    <name type="scientific">marine sediment metagenome</name>
    <dbReference type="NCBI Taxonomy" id="412755"/>
    <lineage>
        <taxon>unclassified sequences</taxon>
        <taxon>metagenomes</taxon>
        <taxon>ecological metagenomes</taxon>
    </lineage>
</organism>
<dbReference type="AlphaFoldDB" id="A0A0F9AJ55"/>
<reference evidence="1" key="1">
    <citation type="journal article" date="2015" name="Nature">
        <title>Complex archaea that bridge the gap between prokaryotes and eukaryotes.</title>
        <authorList>
            <person name="Spang A."/>
            <person name="Saw J.H."/>
            <person name="Jorgensen S.L."/>
            <person name="Zaremba-Niedzwiedzka K."/>
            <person name="Martijn J."/>
            <person name="Lind A.E."/>
            <person name="van Eijk R."/>
            <person name="Schleper C."/>
            <person name="Guy L."/>
            <person name="Ettema T.J."/>
        </authorList>
    </citation>
    <scope>NUCLEOTIDE SEQUENCE</scope>
</reference>
<dbReference type="EMBL" id="LAZR01042386">
    <property type="protein sequence ID" value="KKL09654.1"/>
    <property type="molecule type" value="Genomic_DNA"/>
</dbReference>
<accession>A0A0F9AJ55</accession>
<comment type="caution">
    <text evidence="1">The sequence shown here is derived from an EMBL/GenBank/DDBJ whole genome shotgun (WGS) entry which is preliminary data.</text>
</comment>
<gene>
    <name evidence="1" type="ORF">LCGC14_2563710</name>
</gene>
<name>A0A0F9AJ55_9ZZZZ</name>
<sequence length="67" mass="8017">MREAELAVWNALARYKFWMFGYHAARWVNFARLHGGKRANPFHSLVEMARDRGFPQKNLYPKHVTNR</sequence>